<dbReference type="Proteomes" id="UP000238296">
    <property type="component" value="Unassembled WGS sequence"/>
</dbReference>
<name>A0A2S8BCW9_9MYCO</name>
<proteinExistence type="predicted"/>
<sequence length="50" mass="5109">MIMVSRVANDRSPSTAGVSSAAAFRLSRGITTVSTVTPTNPNGSINTSQV</sequence>
<dbReference type="AlphaFoldDB" id="A0A2S8BCW9"/>
<gene>
    <name evidence="1" type="ORF">C1Y40_05344</name>
</gene>
<accession>A0A2S8BCW9</accession>
<protein>
    <submittedName>
        <fullName evidence="1">Uncharacterized protein</fullName>
    </submittedName>
</protein>
<organism evidence="1 2">
    <name type="scientific">Mycobacterium talmoniae</name>
    <dbReference type="NCBI Taxonomy" id="1858794"/>
    <lineage>
        <taxon>Bacteria</taxon>
        <taxon>Bacillati</taxon>
        <taxon>Actinomycetota</taxon>
        <taxon>Actinomycetes</taxon>
        <taxon>Mycobacteriales</taxon>
        <taxon>Mycobacteriaceae</taxon>
        <taxon>Mycobacterium</taxon>
    </lineage>
</organism>
<dbReference type="EMBL" id="PPEA01000786">
    <property type="protein sequence ID" value="PQM44498.1"/>
    <property type="molecule type" value="Genomic_DNA"/>
</dbReference>
<comment type="caution">
    <text evidence="1">The sequence shown here is derived from an EMBL/GenBank/DDBJ whole genome shotgun (WGS) entry which is preliminary data.</text>
</comment>
<evidence type="ECO:0000313" key="1">
    <source>
        <dbReference type="EMBL" id="PQM44498.1"/>
    </source>
</evidence>
<reference evidence="1 2" key="1">
    <citation type="journal article" date="2017" name="Int. J. Syst. Evol. Microbiol.">
        <title>Mycobacterium talmoniae sp. nov., a slowly growing mycobacterium isolated from human respiratory samples.</title>
        <authorList>
            <person name="Davidson R.M."/>
            <person name="DeGroote M.A."/>
            <person name="Marola J.L."/>
            <person name="Buss S."/>
            <person name="Jones V."/>
            <person name="McNeil M.R."/>
            <person name="Freifeld A.G."/>
            <person name="Elaine Epperson L."/>
            <person name="Hasan N.A."/>
            <person name="Jackson M."/>
            <person name="Iwen P.C."/>
            <person name="Salfinger M."/>
            <person name="Strong M."/>
        </authorList>
    </citation>
    <scope>NUCLEOTIDE SEQUENCE [LARGE SCALE GENOMIC DNA]</scope>
    <source>
        <strain evidence="1 2">ATCC BAA-2683</strain>
    </source>
</reference>
<evidence type="ECO:0000313" key="2">
    <source>
        <dbReference type="Proteomes" id="UP000238296"/>
    </source>
</evidence>